<sequence length="146" mass="15482">MTAGCAGIAPDQPEQTPQQTDAPPTESTTHTASTPSTESETHTETATPEPTPTPERGGLLVVSPADEDAGDHPTIEYNQTLFAEVPVLNESVTAAATTNESVSSGLSAEQLDSLDQFLSEEYNVTRSDIRVIRNNTTLDVWIARAA</sequence>
<accession>A0ABY5RH59</accession>
<gene>
    <name evidence="2" type="ORF">KU306_07630</name>
</gene>
<dbReference type="EMBL" id="CP078063">
    <property type="protein sequence ID" value="UVE51727.1"/>
    <property type="molecule type" value="Genomic_DNA"/>
</dbReference>
<keyword evidence="3" id="KW-1185">Reference proteome</keyword>
<evidence type="ECO:0000256" key="1">
    <source>
        <dbReference type="SAM" id="MobiDB-lite"/>
    </source>
</evidence>
<organism evidence="2 3">
    <name type="scientific">Haloferax larsenii</name>
    <dbReference type="NCBI Taxonomy" id="302484"/>
    <lineage>
        <taxon>Archaea</taxon>
        <taxon>Methanobacteriati</taxon>
        <taxon>Methanobacteriota</taxon>
        <taxon>Stenosarchaea group</taxon>
        <taxon>Halobacteria</taxon>
        <taxon>Halobacteriales</taxon>
        <taxon>Haloferacaceae</taxon>
        <taxon>Haloferax</taxon>
    </lineage>
</organism>
<feature type="region of interest" description="Disordered" evidence="1">
    <location>
        <begin position="1"/>
        <end position="73"/>
    </location>
</feature>
<dbReference type="Proteomes" id="UP001058330">
    <property type="component" value="Chromosome"/>
</dbReference>
<evidence type="ECO:0000313" key="2">
    <source>
        <dbReference type="EMBL" id="UVE51727.1"/>
    </source>
</evidence>
<proteinExistence type="predicted"/>
<dbReference type="GeneID" id="74528758"/>
<reference evidence="2" key="1">
    <citation type="submission" date="2021-07" db="EMBL/GenBank/DDBJ databases">
        <title>Studies on halocins as antimicrobial molecules from haloarchaea.</title>
        <authorList>
            <person name="Kumar S."/>
            <person name="Khare S.K."/>
        </authorList>
    </citation>
    <scope>NUCLEOTIDE SEQUENCE</scope>
    <source>
        <strain evidence="2">NCIM 5678</strain>
    </source>
</reference>
<name>A0ABY5RH59_HALLR</name>
<evidence type="ECO:0000313" key="3">
    <source>
        <dbReference type="Proteomes" id="UP001058330"/>
    </source>
</evidence>
<feature type="compositionally biased region" description="Low complexity" evidence="1">
    <location>
        <begin position="9"/>
        <end position="48"/>
    </location>
</feature>
<protein>
    <submittedName>
        <fullName evidence="2">Uncharacterized protein</fullName>
    </submittedName>
</protein>
<dbReference type="RefSeq" id="WP_258303337.1">
    <property type="nucleotide sequence ID" value="NZ_CP078063.1"/>
</dbReference>